<keyword evidence="6 12" id="KW-0067">ATP-binding</keyword>
<name>A0A1A6AVV5_9CLOT</name>
<dbReference type="Proteomes" id="UP000093954">
    <property type="component" value="Unassembled WGS sequence"/>
</dbReference>
<dbReference type="SUPFAM" id="SSF52540">
    <property type="entry name" value="P-loop containing nucleoside triphosphate hydrolases"/>
    <property type="match status" value="1"/>
</dbReference>
<dbReference type="InterPro" id="IPR011527">
    <property type="entry name" value="ABC1_TM_dom"/>
</dbReference>
<feature type="transmembrane region" description="Helical" evidence="9">
    <location>
        <begin position="71"/>
        <end position="93"/>
    </location>
</feature>
<keyword evidence="13" id="KW-1185">Reference proteome</keyword>
<dbReference type="PROSITE" id="PS50893">
    <property type="entry name" value="ABC_TRANSPORTER_2"/>
    <property type="match status" value="1"/>
</dbReference>
<dbReference type="InterPro" id="IPR036640">
    <property type="entry name" value="ABC1_TM_sf"/>
</dbReference>
<feature type="transmembrane region" description="Helical" evidence="9">
    <location>
        <begin position="158"/>
        <end position="180"/>
    </location>
</feature>
<dbReference type="GO" id="GO:0005886">
    <property type="term" value="C:plasma membrane"/>
    <property type="evidence" value="ECO:0007669"/>
    <property type="project" value="UniProtKB-SubCell"/>
</dbReference>
<dbReference type="FunFam" id="3.40.50.300:FF:000287">
    <property type="entry name" value="Multidrug ABC transporter ATP-binding protein"/>
    <property type="match status" value="1"/>
</dbReference>
<accession>A0A1A6AVV5</accession>
<comment type="caution">
    <text evidence="12">The sequence shown here is derived from an EMBL/GenBank/DDBJ whole genome shotgun (WGS) entry which is preliminary data.</text>
</comment>
<proteinExistence type="predicted"/>
<dbReference type="InterPro" id="IPR027417">
    <property type="entry name" value="P-loop_NTPase"/>
</dbReference>
<evidence type="ECO:0000313" key="12">
    <source>
        <dbReference type="EMBL" id="OBR94168.1"/>
    </source>
</evidence>
<organism evidence="12 13">
    <name type="scientific">Clostridium ragsdalei P11</name>
    <dbReference type="NCBI Taxonomy" id="1353534"/>
    <lineage>
        <taxon>Bacteria</taxon>
        <taxon>Bacillati</taxon>
        <taxon>Bacillota</taxon>
        <taxon>Clostridia</taxon>
        <taxon>Eubacteriales</taxon>
        <taxon>Clostridiaceae</taxon>
        <taxon>Clostridium</taxon>
    </lineage>
</organism>
<evidence type="ECO:0000256" key="2">
    <source>
        <dbReference type="ARBA" id="ARBA00022448"/>
    </source>
</evidence>
<evidence type="ECO:0000256" key="6">
    <source>
        <dbReference type="ARBA" id="ARBA00022840"/>
    </source>
</evidence>
<dbReference type="Gene3D" id="1.20.1560.10">
    <property type="entry name" value="ABC transporter type 1, transmembrane domain"/>
    <property type="match status" value="1"/>
</dbReference>
<dbReference type="PANTHER" id="PTHR43394">
    <property type="entry name" value="ATP-DEPENDENT PERMEASE MDL1, MITOCHONDRIAL"/>
    <property type="match status" value="1"/>
</dbReference>
<evidence type="ECO:0000259" key="10">
    <source>
        <dbReference type="PROSITE" id="PS50893"/>
    </source>
</evidence>
<keyword evidence="2" id="KW-0813">Transport</keyword>
<evidence type="ECO:0000259" key="11">
    <source>
        <dbReference type="PROSITE" id="PS50929"/>
    </source>
</evidence>
<evidence type="ECO:0000256" key="4">
    <source>
        <dbReference type="ARBA" id="ARBA00022692"/>
    </source>
</evidence>
<dbReference type="CDD" id="cd03254">
    <property type="entry name" value="ABCC_Glucan_exporter_like"/>
    <property type="match status" value="1"/>
</dbReference>
<dbReference type="GO" id="GO:0016887">
    <property type="term" value="F:ATP hydrolysis activity"/>
    <property type="evidence" value="ECO:0007669"/>
    <property type="project" value="InterPro"/>
</dbReference>
<evidence type="ECO:0000256" key="5">
    <source>
        <dbReference type="ARBA" id="ARBA00022741"/>
    </source>
</evidence>
<dbReference type="GO" id="GO:0005524">
    <property type="term" value="F:ATP binding"/>
    <property type="evidence" value="ECO:0007669"/>
    <property type="project" value="UniProtKB-KW"/>
</dbReference>
<protein>
    <submittedName>
        <fullName evidence="12">Putative ABC transporter ATP-binding protein</fullName>
    </submittedName>
</protein>
<feature type="domain" description="ABC transmembrane type-1" evidence="11">
    <location>
        <begin position="31"/>
        <end position="318"/>
    </location>
</feature>
<dbReference type="PROSITE" id="PS50929">
    <property type="entry name" value="ABC_TM1F"/>
    <property type="match status" value="1"/>
</dbReference>
<keyword evidence="5" id="KW-0547">Nucleotide-binding</keyword>
<dbReference type="InterPro" id="IPR017871">
    <property type="entry name" value="ABC_transporter-like_CS"/>
</dbReference>
<dbReference type="InterPro" id="IPR039421">
    <property type="entry name" value="Type_1_exporter"/>
</dbReference>
<dbReference type="Pfam" id="PF00664">
    <property type="entry name" value="ABC_membrane"/>
    <property type="match status" value="1"/>
</dbReference>
<dbReference type="FunFam" id="1.20.1560.10:FF:000011">
    <property type="entry name" value="Multidrug ABC transporter ATP-binding protein"/>
    <property type="match status" value="1"/>
</dbReference>
<evidence type="ECO:0000256" key="3">
    <source>
        <dbReference type="ARBA" id="ARBA00022475"/>
    </source>
</evidence>
<gene>
    <name evidence="12" type="ORF">CLRAG_17080</name>
</gene>
<dbReference type="Gene3D" id="3.40.50.300">
    <property type="entry name" value="P-loop containing nucleotide triphosphate hydrolases"/>
    <property type="match status" value="1"/>
</dbReference>
<comment type="subcellular location">
    <subcellularLocation>
        <location evidence="1">Cell membrane</location>
        <topology evidence="1">Multi-pass membrane protein</topology>
    </subcellularLocation>
</comment>
<dbReference type="PANTHER" id="PTHR43394:SF1">
    <property type="entry name" value="ATP-BINDING CASSETTE SUB-FAMILY B MEMBER 10, MITOCHONDRIAL"/>
    <property type="match status" value="1"/>
</dbReference>
<feature type="domain" description="ABC transporter" evidence="10">
    <location>
        <begin position="352"/>
        <end position="586"/>
    </location>
</feature>
<evidence type="ECO:0000313" key="13">
    <source>
        <dbReference type="Proteomes" id="UP000093954"/>
    </source>
</evidence>
<evidence type="ECO:0000256" key="7">
    <source>
        <dbReference type="ARBA" id="ARBA00022989"/>
    </source>
</evidence>
<dbReference type="AlphaFoldDB" id="A0A1A6AVV5"/>
<dbReference type="InterPro" id="IPR003439">
    <property type="entry name" value="ABC_transporter-like_ATP-bd"/>
</dbReference>
<dbReference type="PROSITE" id="PS00211">
    <property type="entry name" value="ABC_TRANSPORTER_1"/>
    <property type="match status" value="1"/>
</dbReference>
<reference evidence="12 13" key="1">
    <citation type="journal article" date="2012" name="Front. Microbiol.">
        <title>Draft Genome Sequence of the Virulent Strain 01-B526 of the Fish Pathogen Aeromonas salmonicida.</title>
        <authorList>
            <person name="Charette S.J."/>
            <person name="Brochu F."/>
            <person name="Boyle B."/>
            <person name="Filion G."/>
            <person name="Tanaka K.H."/>
            <person name="Derome N."/>
        </authorList>
    </citation>
    <scope>NUCLEOTIDE SEQUENCE [LARGE SCALE GENOMIC DNA]</scope>
    <source>
        <strain evidence="12 13">P11</strain>
    </source>
</reference>
<keyword evidence="4 9" id="KW-0812">Transmembrane</keyword>
<dbReference type="GO" id="GO:0015421">
    <property type="term" value="F:ABC-type oligopeptide transporter activity"/>
    <property type="evidence" value="ECO:0007669"/>
    <property type="project" value="TreeGrafter"/>
</dbReference>
<evidence type="ECO:0000256" key="8">
    <source>
        <dbReference type="ARBA" id="ARBA00023136"/>
    </source>
</evidence>
<keyword evidence="3" id="KW-1003">Cell membrane</keyword>
<keyword evidence="7 9" id="KW-1133">Transmembrane helix</keyword>
<dbReference type="InterPro" id="IPR003593">
    <property type="entry name" value="AAA+_ATPase"/>
</dbReference>
<dbReference type="PATRIC" id="fig|1353534.3.peg.1745"/>
<dbReference type="Pfam" id="PF00005">
    <property type="entry name" value="ABC_tran"/>
    <property type="match status" value="1"/>
</dbReference>
<evidence type="ECO:0000256" key="1">
    <source>
        <dbReference type="ARBA" id="ARBA00004651"/>
    </source>
</evidence>
<keyword evidence="8 9" id="KW-0472">Membrane</keyword>
<dbReference type="CDD" id="cd18547">
    <property type="entry name" value="ABC_6TM_Tm288_like"/>
    <property type="match status" value="1"/>
</dbReference>
<dbReference type="EMBL" id="LROS01000015">
    <property type="protein sequence ID" value="OBR94168.1"/>
    <property type="molecule type" value="Genomic_DNA"/>
</dbReference>
<dbReference type="SUPFAM" id="SSF90123">
    <property type="entry name" value="ABC transporter transmembrane region"/>
    <property type="match status" value="1"/>
</dbReference>
<dbReference type="SMART" id="SM00382">
    <property type="entry name" value="AAA"/>
    <property type="match status" value="1"/>
</dbReference>
<dbReference type="RefSeq" id="WP_065078013.1">
    <property type="nucleotide sequence ID" value="NZ_LROS01000015.1"/>
</dbReference>
<sequence length="593" mass="66598">MNKKKFNMADFWKIAKRLSRYLRPQRLRLTIVIICSIIAAVSAVVSPKISGLAVNQLAESVIGKTTVHFDVIGRLLMVMFFIYFLSDIFTFIMQFMMVSISQKVVYQLRQDVNRKLAKLPLRYFDAHQKGDILSRMTNDVDTISTTLQQSLIQIIQSIFQLIGFIVMMLTISPLLTLIIIGTLPLYLLATGAIAKRSQDYFAAQQQIIGKLSSHTSEMYAGHKVVKAFGHEDESIAQFETMNQELNTANWKAQFVSGMTSPVMNFITNIGYVLICVVGGIFATRSWMGIGDITAFIQYSRQLSQPIIQVAGILNIMQSTTACAERVFEVLDAKEETPDPKDTKAIVKPHGNIQFEHVKFRYNESKPLIEDMNLDINEGETIAIVGPTGAGKTTLVNLLMRFYEINSGKIKFDGVDLREIRRGDLRTMFGMVLQDTWLFQGSIEENIKYGRENATHDEIVNAARAAYADHFIRNLPEGYKTIINEEASNISQGEKQLLTIARAMLANPTVLILDEATSSVDTRTEMLIRKAMGTLMRGHTNFVIAHRLSTIRDAKCILVMNHGSIIEQGNHKELLAKGGFYAELYNAQFSGEST</sequence>
<evidence type="ECO:0000256" key="9">
    <source>
        <dbReference type="SAM" id="Phobius"/>
    </source>
</evidence>